<dbReference type="AlphaFoldDB" id="A0A6A0AX22"/>
<keyword evidence="3" id="KW-1185">Reference proteome</keyword>
<keyword evidence="1" id="KW-0812">Transmembrane</keyword>
<comment type="caution">
    <text evidence="2">The sequence shown here is derived from an EMBL/GenBank/DDBJ whole genome shotgun (WGS) entry which is preliminary data.</text>
</comment>
<sequence>MQYALGLLFALGSAFMTWQCVRLWKDPSLVGHFMNTFAFMPFGKEVKRGEVRSLALTSGSLWGITVLLFMGLTDVDMSGAWTVVFVIALVTVLGALACEVCVVLFNAPKFVVPPHMRSDLGSIATHRKKRREQR</sequence>
<accession>A0A6A0AX22</accession>
<reference evidence="2 3" key="1">
    <citation type="submission" date="2020-02" db="EMBL/GenBank/DDBJ databases">
        <title>Whole Genome Shotgun Sequence of Streptomyces sp. strain CWH03.</title>
        <authorList>
            <person name="Dohra H."/>
            <person name="Kodani S."/>
            <person name="Yamamura H."/>
        </authorList>
    </citation>
    <scope>NUCLEOTIDE SEQUENCE [LARGE SCALE GENOMIC DNA]</scope>
    <source>
        <strain evidence="2 3">CWH03</strain>
    </source>
</reference>
<dbReference type="EMBL" id="BLLG01000009">
    <property type="protein sequence ID" value="GFH37188.1"/>
    <property type="molecule type" value="Genomic_DNA"/>
</dbReference>
<protein>
    <submittedName>
        <fullName evidence="2">Uncharacterized protein</fullName>
    </submittedName>
</protein>
<feature type="transmembrane region" description="Helical" evidence="1">
    <location>
        <begin position="54"/>
        <end position="73"/>
    </location>
</feature>
<keyword evidence="1" id="KW-1133">Transmembrane helix</keyword>
<proteinExistence type="predicted"/>
<name>A0A6A0AX22_9ACTN</name>
<evidence type="ECO:0000256" key="1">
    <source>
        <dbReference type="SAM" id="Phobius"/>
    </source>
</evidence>
<keyword evidence="1" id="KW-0472">Membrane</keyword>
<evidence type="ECO:0000313" key="2">
    <source>
        <dbReference type="EMBL" id="GFH37188.1"/>
    </source>
</evidence>
<dbReference type="RefSeq" id="WP_173264985.1">
    <property type="nucleotide sequence ID" value="NZ_BLLG01000009.1"/>
</dbReference>
<feature type="transmembrane region" description="Helical" evidence="1">
    <location>
        <begin position="79"/>
        <end position="107"/>
    </location>
</feature>
<gene>
    <name evidence="2" type="ORF">SCWH03_34240</name>
</gene>
<organism evidence="2 3">
    <name type="scientific">Streptomyces pacificus</name>
    <dbReference type="NCBI Taxonomy" id="2705029"/>
    <lineage>
        <taxon>Bacteria</taxon>
        <taxon>Bacillati</taxon>
        <taxon>Actinomycetota</taxon>
        <taxon>Actinomycetes</taxon>
        <taxon>Kitasatosporales</taxon>
        <taxon>Streptomycetaceae</taxon>
        <taxon>Streptomyces</taxon>
    </lineage>
</organism>
<dbReference type="Proteomes" id="UP000484988">
    <property type="component" value="Unassembled WGS sequence"/>
</dbReference>
<evidence type="ECO:0000313" key="3">
    <source>
        <dbReference type="Proteomes" id="UP000484988"/>
    </source>
</evidence>